<evidence type="ECO:0000313" key="8">
    <source>
        <dbReference type="EMBL" id="MCD3195334.1"/>
    </source>
</evidence>
<dbReference type="GO" id="GO:0016625">
    <property type="term" value="F:oxidoreductase activity, acting on the aldehyde or oxo group of donors, iron-sulfur protein as acceptor"/>
    <property type="evidence" value="ECO:0007669"/>
    <property type="project" value="InterPro"/>
</dbReference>
<dbReference type="Proteomes" id="UP000813637">
    <property type="component" value="Unassembled WGS sequence"/>
</dbReference>
<dbReference type="EMBL" id="JAAMYB010000009">
    <property type="protein sequence ID" value="MCD3195334.1"/>
    <property type="molecule type" value="Genomic_DNA"/>
</dbReference>
<evidence type="ECO:0000256" key="5">
    <source>
        <dbReference type="ARBA" id="ARBA00023004"/>
    </source>
</evidence>
<feature type="domain" description="4Fe-4S ferredoxin-type" evidence="7">
    <location>
        <begin position="39"/>
        <end position="68"/>
    </location>
</feature>
<keyword evidence="2" id="KW-0004">4Fe-4S</keyword>
<comment type="cofactor">
    <cofactor evidence="1">
        <name>[4Fe-4S] cluster</name>
        <dbReference type="ChEBI" id="CHEBI:49883"/>
    </cofactor>
</comment>
<evidence type="ECO:0000256" key="3">
    <source>
        <dbReference type="ARBA" id="ARBA00022723"/>
    </source>
</evidence>
<keyword evidence="5" id="KW-0408">Iron</keyword>
<dbReference type="SUPFAM" id="SSF54862">
    <property type="entry name" value="4Fe-4S ferredoxins"/>
    <property type="match status" value="1"/>
</dbReference>
<comment type="caution">
    <text evidence="8">The sequence shown here is derived from an EMBL/GenBank/DDBJ whole genome shotgun (WGS) entry which is preliminary data.</text>
</comment>
<reference evidence="8" key="1">
    <citation type="submission" date="2020-02" db="EMBL/GenBank/DDBJ databases">
        <authorList>
            <person name="Fillo S."/>
            <person name="Giordani F."/>
            <person name="Tonon E."/>
            <person name="Drigo I."/>
            <person name="Anselmo A."/>
            <person name="Fortunato A."/>
            <person name="Bano L."/>
            <person name="Lista F."/>
        </authorList>
    </citation>
    <scope>NUCLEOTIDE SEQUENCE</scope>
    <source>
        <strain evidence="8">IZSVe-TV_9877_3_12</strain>
    </source>
</reference>
<protein>
    <submittedName>
        <fullName evidence="8">4Fe-4S binding protein</fullName>
    </submittedName>
</protein>
<gene>
    <name evidence="8" type="ORF">G8S53_08590</name>
</gene>
<feature type="domain" description="4Fe-4S ferredoxin-type" evidence="7">
    <location>
        <begin position="69"/>
        <end position="98"/>
    </location>
</feature>
<dbReference type="InterPro" id="IPR011898">
    <property type="entry name" value="PorD_KorD"/>
</dbReference>
<dbReference type="GO" id="GO:0046872">
    <property type="term" value="F:metal ion binding"/>
    <property type="evidence" value="ECO:0007669"/>
    <property type="project" value="UniProtKB-KW"/>
</dbReference>
<evidence type="ECO:0000256" key="2">
    <source>
        <dbReference type="ARBA" id="ARBA00022485"/>
    </source>
</evidence>
<keyword evidence="3" id="KW-0479">Metal-binding</keyword>
<dbReference type="Gene3D" id="3.30.70.20">
    <property type="match status" value="1"/>
</dbReference>
<dbReference type="Pfam" id="PF12838">
    <property type="entry name" value="Fer4_7"/>
    <property type="match status" value="1"/>
</dbReference>
<keyword evidence="4" id="KW-0677">Repeat</keyword>
<dbReference type="PANTHER" id="PTHR43724:SF1">
    <property type="entry name" value="PYRUVATE SYNTHASE SUBUNIT PORD"/>
    <property type="match status" value="1"/>
</dbReference>
<dbReference type="RefSeq" id="WP_003379678.1">
    <property type="nucleotide sequence ID" value="NZ_JAAMYB010000009.1"/>
</dbReference>
<dbReference type="GO" id="GO:0051539">
    <property type="term" value="F:4 iron, 4 sulfur cluster binding"/>
    <property type="evidence" value="ECO:0007669"/>
    <property type="project" value="UniProtKB-KW"/>
</dbReference>
<evidence type="ECO:0000256" key="1">
    <source>
        <dbReference type="ARBA" id="ARBA00001966"/>
    </source>
</evidence>
<keyword evidence="6" id="KW-0411">Iron-sulfur</keyword>
<evidence type="ECO:0000256" key="4">
    <source>
        <dbReference type="ARBA" id="ARBA00022737"/>
    </source>
</evidence>
<sequence>MSKKMDVTSESKWNEIPIGGQIIEAGNSVEFNTGDWRSMRPVWHEDKCKHCMFCWAVCPDMSIIVKNEKVIGIDYDHCKGCGVCTKQCKFGALEFVAE</sequence>
<proteinExistence type="predicted"/>
<dbReference type="PROSITE" id="PS51379">
    <property type="entry name" value="4FE4S_FER_2"/>
    <property type="match status" value="2"/>
</dbReference>
<evidence type="ECO:0000256" key="6">
    <source>
        <dbReference type="ARBA" id="ARBA00023014"/>
    </source>
</evidence>
<dbReference type="AlphaFoldDB" id="A0A9Q3VAW5"/>
<name>A0A9Q3VAW5_CLOBO</name>
<dbReference type="InterPro" id="IPR017896">
    <property type="entry name" value="4Fe4S_Fe-S-bd"/>
</dbReference>
<reference evidence="8" key="2">
    <citation type="journal article" date="2021" name="Microorganisms">
        <title>Extensive Genome Exploration of Clostridium botulinum Group III Field Strains.</title>
        <authorList>
            <person name="Fillo S."/>
            <person name="Giordani F."/>
            <person name="Tonon E."/>
            <person name="Drigo I."/>
            <person name="Anselmo A."/>
            <person name="Fortunato A."/>
            <person name="Lista F."/>
            <person name="Bano L."/>
        </authorList>
    </citation>
    <scope>NUCLEOTIDE SEQUENCE</scope>
    <source>
        <strain evidence="8">IZSVe-TV_9877_3_12</strain>
    </source>
</reference>
<evidence type="ECO:0000259" key="7">
    <source>
        <dbReference type="PROSITE" id="PS51379"/>
    </source>
</evidence>
<dbReference type="PANTHER" id="PTHR43724">
    <property type="entry name" value="PYRUVATE SYNTHASE SUBUNIT PORD"/>
    <property type="match status" value="1"/>
</dbReference>
<accession>A0A9Q3VAW5</accession>
<organism evidence="8 9">
    <name type="scientific">Clostridium botulinum C</name>
    <dbReference type="NCBI Taxonomy" id="36828"/>
    <lineage>
        <taxon>Bacteria</taxon>
        <taxon>Bacillati</taxon>
        <taxon>Bacillota</taxon>
        <taxon>Clostridia</taxon>
        <taxon>Eubacteriales</taxon>
        <taxon>Clostridiaceae</taxon>
        <taxon>Clostridium</taxon>
    </lineage>
</organism>
<dbReference type="NCBIfam" id="TIGR02179">
    <property type="entry name" value="PorD_KorD"/>
    <property type="match status" value="1"/>
</dbReference>
<dbReference type="GeneID" id="66319284"/>
<evidence type="ECO:0000313" key="9">
    <source>
        <dbReference type="Proteomes" id="UP000813637"/>
    </source>
</evidence>